<organism evidence="1 2">
    <name type="scientific">Lactuca virosa</name>
    <dbReference type="NCBI Taxonomy" id="75947"/>
    <lineage>
        <taxon>Eukaryota</taxon>
        <taxon>Viridiplantae</taxon>
        <taxon>Streptophyta</taxon>
        <taxon>Embryophyta</taxon>
        <taxon>Tracheophyta</taxon>
        <taxon>Spermatophyta</taxon>
        <taxon>Magnoliopsida</taxon>
        <taxon>eudicotyledons</taxon>
        <taxon>Gunneridae</taxon>
        <taxon>Pentapetalae</taxon>
        <taxon>asterids</taxon>
        <taxon>campanulids</taxon>
        <taxon>Asterales</taxon>
        <taxon>Asteraceae</taxon>
        <taxon>Cichorioideae</taxon>
        <taxon>Cichorieae</taxon>
        <taxon>Lactucinae</taxon>
        <taxon>Lactuca</taxon>
    </lineage>
</organism>
<reference evidence="1 2" key="1">
    <citation type="submission" date="2022-01" db="EMBL/GenBank/DDBJ databases">
        <authorList>
            <person name="Xiong W."/>
            <person name="Schranz E."/>
        </authorList>
    </citation>
    <scope>NUCLEOTIDE SEQUENCE [LARGE SCALE GENOMIC DNA]</scope>
</reference>
<comment type="caution">
    <text evidence="1">The sequence shown here is derived from an EMBL/GenBank/DDBJ whole genome shotgun (WGS) entry which is preliminary data.</text>
</comment>
<evidence type="ECO:0000313" key="1">
    <source>
        <dbReference type="EMBL" id="CAH1412564.1"/>
    </source>
</evidence>
<dbReference type="Proteomes" id="UP001157418">
    <property type="component" value="Unassembled WGS sequence"/>
</dbReference>
<dbReference type="AlphaFoldDB" id="A0AAU9LLQ2"/>
<name>A0AAU9LLQ2_9ASTR</name>
<keyword evidence="2" id="KW-1185">Reference proteome</keyword>
<proteinExistence type="predicted"/>
<accession>A0AAU9LLQ2</accession>
<dbReference type="EMBL" id="CAKMRJ010000001">
    <property type="protein sequence ID" value="CAH1412564.1"/>
    <property type="molecule type" value="Genomic_DNA"/>
</dbReference>
<protein>
    <submittedName>
        <fullName evidence="1">Uncharacterized protein</fullName>
    </submittedName>
</protein>
<sequence>MRSCITYVTGMLSDIIETWDSMITITMHKHLVEKLRPVFAMIHSLEGVSDQSLNQKQGEKVCLVGQGKKNPKLQLNLLSRKNLSARKNCLVKNPSLITVQTKRSWTNTSLKGERLVKPNWMSTSGSSERLKKRK</sequence>
<gene>
    <name evidence="1" type="ORF">LVIROSA_LOCUS572</name>
</gene>
<evidence type="ECO:0000313" key="2">
    <source>
        <dbReference type="Proteomes" id="UP001157418"/>
    </source>
</evidence>